<feature type="transmembrane region" description="Helical" evidence="1">
    <location>
        <begin position="59"/>
        <end position="76"/>
    </location>
</feature>
<feature type="transmembrane region" description="Helical" evidence="1">
    <location>
        <begin position="114"/>
        <end position="134"/>
    </location>
</feature>
<dbReference type="EMBL" id="JAPMIV010000043">
    <property type="protein sequence ID" value="MDV6376022.1"/>
    <property type="molecule type" value="Genomic_DNA"/>
</dbReference>
<comment type="caution">
    <text evidence="2">The sequence shown here is derived from an EMBL/GenBank/DDBJ whole genome shotgun (WGS) entry which is preliminary data.</text>
</comment>
<dbReference type="Proteomes" id="UP001276150">
    <property type="component" value="Unassembled WGS sequence"/>
</dbReference>
<name>A0ABU4DUB2_9DEIO</name>
<keyword evidence="3" id="KW-1185">Reference proteome</keyword>
<evidence type="ECO:0000313" key="3">
    <source>
        <dbReference type="Proteomes" id="UP001276150"/>
    </source>
</evidence>
<feature type="transmembrane region" description="Helical" evidence="1">
    <location>
        <begin position="20"/>
        <end position="39"/>
    </location>
</feature>
<sequence>MPDRKPPAPPEPMFWRGVAWSLRVQLAVIHALFGLTVLSRQNIPLLFKGYASFDDAFPFWWWGAASMLVAALLLIVPTRLPWGLLTTFLSMTLSFAIGATFVLGGGLLPAATLFFGFGFGAGALFTRALWLYAVRVRWFQQHVLERGVKGG</sequence>
<feature type="transmembrane region" description="Helical" evidence="1">
    <location>
        <begin position="88"/>
        <end position="108"/>
    </location>
</feature>
<gene>
    <name evidence="2" type="ORF">ORD21_15595</name>
</gene>
<keyword evidence="1" id="KW-0472">Membrane</keyword>
<protein>
    <submittedName>
        <fullName evidence="2">Uncharacterized protein</fullName>
    </submittedName>
</protein>
<dbReference type="RefSeq" id="WP_317641372.1">
    <property type="nucleotide sequence ID" value="NZ_JAPMIV010000043.1"/>
</dbReference>
<accession>A0ABU4DUB2</accession>
<organism evidence="2 3">
    <name type="scientific">Deinococcus arenicola</name>
    <dbReference type="NCBI Taxonomy" id="2994950"/>
    <lineage>
        <taxon>Bacteria</taxon>
        <taxon>Thermotogati</taxon>
        <taxon>Deinococcota</taxon>
        <taxon>Deinococci</taxon>
        <taxon>Deinococcales</taxon>
        <taxon>Deinococcaceae</taxon>
        <taxon>Deinococcus</taxon>
    </lineage>
</organism>
<keyword evidence="1" id="KW-0812">Transmembrane</keyword>
<evidence type="ECO:0000256" key="1">
    <source>
        <dbReference type="SAM" id="Phobius"/>
    </source>
</evidence>
<keyword evidence="1" id="KW-1133">Transmembrane helix</keyword>
<reference evidence="2 3" key="1">
    <citation type="submission" date="2022-11" db="EMBL/GenBank/DDBJ databases">
        <title>Deinococcus ZS9-10, Low Temperature and Draught-tolerating, UV-resistant Bacteria from Continental Antarctica.</title>
        <authorList>
            <person name="Cheng L."/>
        </authorList>
    </citation>
    <scope>NUCLEOTIDE SEQUENCE [LARGE SCALE GENOMIC DNA]</scope>
    <source>
        <strain evidence="2 3">ZS9-10</strain>
    </source>
</reference>
<proteinExistence type="predicted"/>
<evidence type="ECO:0000313" key="2">
    <source>
        <dbReference type="EMBL" id="MDV6376022.1"/>
    </source>
</evidence>